<proteinExistence type="predicted"/>
<feature type="non-terminal residue" evidence="1">
    <location>
        <position position="1"/>
    </location>
</feature>
<gene>
    <name evidence="1" type="ORF">Q604_UNBc4C00137G0001</name>
</gene>
<reference evidence="1" key="1">
    <citation type="submission" date="2013-12" db="EMBL/GenBank/DDBJ databases">
        <title>A Varibaculum cambriense genome reconstructed from a premature infant gut community with otherwise low bacterial novelty that shifts toward anaerobic metabolism during the third week of life.</title>
        <authorList>
            <person name="Brown C.T."/>
            <person name="Sharon I."/>
            <person name="Thomas B.C."/>
            <person name="Castelle C.J."/>
            <person name="Morowitz M.J."/>
            <person name="Banfield J.F."/>
        </authorList>
    </citation>
    <scope>NUCLEOTIDE SEQUENCE</scope>
</reference>
<name>W1WHY6_9ZZZZ</name>
<comment type="caution">
    <text evidence="1">The sequence shown here is derived from an EMBL/GenBank/DDBJ whole genome shotgun (WGS) entry which is preliminary data.</text>
</comment>
<evidence type="ECO:0000313" key="1">
    <source>
        <dbReference type="EMBL" id="ETJ16039.1"/>
    </source>
</evidence>
<sequence>IKVRPFAITVNAKISSKDSSRGIW</sequence>
<protein>
    <submittedName>
        <fullName evidence="1">Uncharacterized protein</fullName>
    </submittedName>
</protein>
<organism evidence="1">
    <name type="scientific">human gut metagenome</name>
    <dbReference type="NCBI Taxonomy" id="408170"/>
    <lineage>
        <taxon>unclassified sequences</taxon>
        <taxon>metagenomes</taxon>
        <taxon>organismal metagenomes</taxon>
    </lineage>
</organism>
<dbReference type="AlphaFoldDB" id="W1WHY6"/>
<accession>W1WHY6</accession>
<dbReference type="EMBL" id="AZMM01018918">
    <property type="protein sequence ID" value="ETJ16039.1"/>
    <property type="molecule type" value="Genomic_DNA"/>
</dbReference>